<keyword evidence="14" id="KW-1185">Reference proteome</keyword>
<evidence type="ECO:0000256" key="4">
    <source>
        <dbReference type="ARBA" id="ARBA00022692"/>
    </source>
</evidence>
<dbReference type="GO" id="GO:0005743">
    <property type="term" value="C:mitochondrial inner membrane"/>
    <property type="evidence" value="ECO:0007669"/>
    <property type="project" value="UniProtKB-SubCell"/>
</dbReference>
<dbReference type="EMBL" id="QLNQ01000030">
    <property type="protein sequence ID" value="RCK54832.1"/>
    <property type="molecule type" value="Genomic_DNA"/>
</dbReference>
<gene>
    <name evidence="13" type="primary">COX13_1</name>
    <name evidence="13" type="ORF">Cantr_03704</name>
</gene>
<dbReference type="OrthoDB" id="5947505at2759"/>
<dbReference type="STRING" id="5486.A0A367XQ07"/>
<keyword evidence="6" id="KW-0809">Transit peptide</keyword>
<dbReference type="PANTHER" id="PTHR11504:SF0">
    <property type="entry name" value="CYTOCHROME C OXIDASE SUBUNIT"/>
    <property type="match status" value="1"/>
</dbReference>
<dbReference type="Gene3D" id="4.10.95.10">
    <property type="entry name" value="Cytochrome c oxidase, subunit VIa"/>
    <property type="match status" value="1"/>
</dbReference>
<keyword evidence="5 12" id="KW-0999">Mitochondrion inner membrane</keyword>
<keyword evidence="7" id="KW-1133">Transmembrane helix</keyword>
<comment type="pathway">
    <text evidence="2">Energy metabolism; oxidative phosphorylation.</text>
</comment>
<dbReference type="Pfam" id="PF02046">
    <property type="entry name" value="COX6A"/>
    <property type="match status" value="1"/>
</dbReference>
<protein>
    <recommendedName>
        <fullName evidence="12">Cytochrome c oxidase subunit</fullName>
    </recommendedName>
    <alternativeName>
        <fullName evidence="12">Cytochrome c oxidase polypeptide VIa</fullName>
    </alternativeName>
</protein>
<evidence type="ECO:0000256" key="7">
    <source>
        <dbReference type="ARBA" id="ARBA00022989"/>
    </source>
</evidence>
<keyword evidence="9 12" id="KW-0496">Mitochondrion</keyword>
<comment type="caution">
    <text evidence="13">The sequence shown here is derived from an EMBL/GenBank/DDBJ whole genome shotgun (WGS) entry which is preliminary data.</text>
</comment>
<evidence type="ECO:0000256" key="10">
    <source>
        <dbReference type="ARBA" id="ARBA00023136"/>
    </source>
</evidence>
<dbReference type="GO" id="GO:0006123">
    <property type="term" value="P:mitochondrial electron transport, cytochrome c to oxygen"/>
    <property type="evidence" value="ECO:0007669"/>
    <property type="project" value="TreeGrafter"/>
</dbReference>
<dbReference type="GO" id="GO:0016491">
    <property type="term" value="F:oxidoreductase activity"/>
    <property type="evidence" value="ECO:0007669"/>
    <property type="project" value="UniProtKB-KW"/>
</dbReference>
<dbReference type="InterPro" id="IPR018507">
    <property type="entry name" value="Cyt_c_oxidase_su6a_CS"/>
</dbReference>
<accession>A0A367XQ07</accession>
<evidence type="ECO:0000313" key="14">
    <source>
        <dbReference type="Proteomes" id="UP000253472"/>
    </source>
</evidence>
<dbReference type="FunFam" id="4.10.95.10:FF:000001">
    <property type="entry name" value="Cytochrome c oxidase subunit 6A, mitochondrial"/>
    <property type="match status" value="1"/>
</dbReference>
<evidence type="ECO:0000256" key="3">
    <source>
        <dbReference type="ARBA" id="ARBA00005553"/>
    </source>
</evidence>
<evidence type="ECO:0000256" key="9">
    <source>
        <dbReference type="ARBA" id="ARBA00023128"/>
    </source>
</evidence>
<evidence type="ECO:0000256" key="5">
    <source>
        <dbReference type="ARBA" id="ARBA00022792"/>
    </source>
</evidence>
<dbReference type="InterPro" id="IPR036418">
    <property type="entry name" value="Cyt_c_oxidase_su6a_sf"/>
</dbReference>
<dbReference type="PANTHER" id="PTHR11504">
    <property type="entry name" value="CYTOCHROME C OXIDASE POLYPEPTIDE VIA"/>
    <property type="match status" value="1"/>
</dbReference>
<evidence type="ECO:0000256" key="2">
    <source>
        <dbReference type="ARBA" id="ARBA00004673"/>
    </source>
</evidence>
<evidence type="ECO:0000256" key="1">
    <source>
        <dbReference type="ARBA" id="ARBA00004434"/>
    </source>
</evidence>
<organism evidence="13 14">
    <name type="scientific">Candida viswanathii</name>
    <dbReference type="NCBI Taxonomy" id="5486"/>
    <lineage>
        <taxon>Eukaryota</taxon>
        <taxon>Fungi</taxon>
        <taxon>Dikarya</taxon>
        <taxon>Ascomycota</taxon>
        <taxon>Saccharomycotina</taxon>
        <taxon>Pichiomycetes</taxon>
        <taxon>Debaryomycetaceae</taxon>
        <taxon>Candida/Lodderomyces clade</taxon>
        <taxon>Candida</taxon>
    </lineage>
</organism>
<evidence type="ECO:0000256" key="12">
    <source>
        <dbReference type="RuleBase" id="RU004397"/>
    </source>
</evidence>
<dbReference type="Proteomes" id="UP000253472">
    <property type="component" value="Unassembled WGS sequence"/>
</dbReference>
<dbReference type="SUPFAM" id="SSF81411">
    <property type="entry name" value="Mitochondrial cytochrome c oxidase subunit VIa"/>
    <property type="match status" value="1"/>
</dbReference>
<dbReference type="InterPro" id="IPR001349">
    <property type="entry name" value="Cyt_c_oxidase_su6a"/>
</dbReference>
<name>A0A367XQ07_9ASCO</name>
<keyword evidence="8" id="KW-0560">Oxidoreductase</keyword>
<evidence type="ECO:0000256" key="6">
    <source>
        <dbReference type="ARBA" id="ARBA00022946"/>
    </source>
</evidence>
<proteinExistence type="inferred from homology"/>
<keyword evidence="10 12" id="KW-0472">Membrane</keyword>
<evidence type="ECO:0000256" key="11">
    <source>
        <dbReference type="RuleBase" id="RU004396"/>
    </source>
</evidence>
<dbReference type="GO" id="GO:0030234">
    <property type="term" value="F:enzyme regulator activity"/>
    <property type="evidence" value="ECO:0007669"/>
    <property type="project" value="TreeGrafter"/>
</dbReference>
<sequence length="137" mass="16056">MFRKGVQQLGFRRFNSHGHHLKPSALLNEAAYKPNKAVGDEFVRKYEEKVHHSGDITKLWKKLTYLVAIPAVLLVAIPVGKVELQHAEHRKHQAHMTDDEWPTQYDYQNIRLKPFFWGDGDKTLFWNSDVNRHVVKD</sequence>
<reference evidence="13 14" key="1">
    <citation type="submission" date="2018-06" db="EMBL/GenBank/DDBJ databases">
        <title>Whole genome sequencing of Candida tropicalis (genome annotated by CSBL at Korea University).</title>
        <authorList>
            <person name="Ahn J."/>
        </authorList>
    </citation>
    <scope>NUCLEOTIDE SEQUENCE [LARGE SCALE GENOMIC DNA]</scope>
    <source>
        <strain evidence="13 14">ATCC 20962</strain>
    </source>
</reference>
<comment type="similarity">
    <text evidence="3 11">Belongs to the cytochrome c oxidase subunit 6A family.</text>
</comment>
<keyword evidence="4" id="KW-0812">Transmembrane</keyword>
<comment type="subcellular location">
    <subcellularLocation>
        <location evidence="1">Mitochondrion inner membrane</location>
        <topology evidence="1">Single-pass membrane protein</topology>
    </subcellularLocation>
</comment>
<evidence type="ECO:0000313" key="13">
    <source>
        <dbReference type="EMBL" id="RCK54832.1"/>
    </source>
</evidence>
<evidence type="ECO:0000256" key="8">
    <source>
        <dbReference type="ARBA" id="ARBA00023002"/>
    </source>
</evidence>
<dbReference type="UniPathway" id="UPA00705"/>
<dbReference type="PROSITE" id="PS01329">
    <property type="entry name" value="COX6A"/>
    <property type="match status" value="1"/>
</dbReference>
<dbReference type="AlphaFoldDB" id="A0A367XQ07"/>